<evidence type="ECO:0000256" key="1">
    <source>
        <dbReference type="SAM" id="Phobius"/>
    </source>
</evidence>
<feature type="transmembrane region" description="Helical" evidence="1">
    <location>
        <begin position="181"/>
        <end position="201"/>
    </location>
</feature>
<accession>A0A0R1SDT3</accession>
<feature type="transmembrane region" description="Helical" evidence="1">
    <location>
        <begin position="149"/>
        <end position="174"/>
    </location>
</feature>
<sequence>MINQLRADFYRQTHTFGHYLLLILVILFSVITVYSKNVGGIMVSAPADFLGRLANMQWTLLSGTRGLTISSSVLMYAFISIFVMVIGYEFSQQTYKNTLVSGISRSGFIIAKFVTMLLDIFIQVIAFYLAGILTGIALGRKIGTSWGNLFSTTLLTAVIVTFFIGVVFSMAIVILMLTSSLIGSAIFIVAFPMLISILSMITKWNWLKYIDFFSVTVKISLKEITVNQFQPYIWTSFAILAVCFGLALTIIKRKEL</sequence>
<keyword evidence="1" id="KW-1133">Transmembrane helix</keyword>
<dbReference type="RefSeq" id="WP_083485132.1">
    <property type="nucleotide sequence ID" value="NZ_AZEY01000098.1"/>
</dbReference>
<feature type="transmembrane region" description="Helical" evidence="1">
    <location>
        <begin position="66"/>
        <end position="88"/>
    </location>
</feature>
<evidence type="ECO:0000313" key="2">
    <source>
        <dbReference type="EMBL" id="KRL64072.1"/>
    </source>
</evidence>
<protein>
    <submittedName>
        <fullName evidence="2">Uncharacterized protein</fullName>
    </submittedName>
</protein>
<dbReference type="EMBL" id="AZEY01000098">
    <property type="protein sequence ID" value="KRL64072.1"/>
    <property type="molecule type" value="Genomic_DNA"/>
</dbReference>
<dbReference type="PATRIC" id="fig|1423739.3.peg.1401"/>
<reference evidence="2 3" key="1">
    <citation type="journal article" date="2015" name="Genome Announc.">
        <title>Expanding the biotechnology potential of lactobacilli through comparative genomics of 213 strains and associated genera.</title>
        <authorList>
            <person name="Sun Z."/>
            <person name="Harris H.M."/>
            <person name="McCann A."/>
            <person name="Guo C."/>
            <person name="Argimon S."/>
            <person name="Zhang W."/>
            <person name="Yang X."/>
            <person name="Jeffery I.B."/>
            <person name="Cooney J.C."/>
            <person name="Kagawa T.F."/>
            <person name="Liu W."/>
            <person name="Song Y."/>
            <person name="Salvetti E."/>
            <person name="Wrobel A."/>
            <person name="Rasinkangas P."/>
            <person name="Parkhill J."/>
            <person name="Rea M.C."/>
            <person name="O'Sullivan O."/>
            <person name="Ritari J."/>
            <person name="Douillard F.P."/>
            <person name="Paul Ross R."/>
            <person name="Yang R."/>
            <person name="Briner A.E."/>
            <person name="Felis G.E."/>
            <person name="de Vos W.M."/>
            <person name="Barrangou R."/>
            <person name="Klaenhammer T.R."/>
            <person name="Caufield P.W."/>
            <person name="Cui Y."/>
            <person name="Zhang H."/>
            <person name="O'Toole P.W."/>
        </authorList>
    </citation>
    <scope>NUCLEOTIDE SEQUENCE [LARGE SCALE GENOMIC DNA]</scope>
    <source>
        <strain evidence="2 3">DSM 14421</strain>
    </source>
</reference>
<feature type="transmembrane region" description="Helical" evidence="1">
    <location>
        <begin position="232"/>
        <end position="251"/>
    </location>
</feature>
<feature type="transmembrane region" description="Helical" evidence="1">
    <location>
        <begin position="109"/>
        <end position="137"/>
    </location>
</feature>
<evidence type="ECO:0000313" key="3">
    <source>
        <dbReference type="Proteomes" id="UP000052013"/>
    </source>
</evidence>
<dbReference type="AlphaFoldDB" id="A0A0R1SDT3"/>
<proteinExistence type="predicted"/>
<keyword evidence="1" id="KW-0472">Membrane</keyword>
<feature type="transmembrane region" description="Helical" evidence="1">
    <location>
        <begin position="16"/>
        <end position="34"/>
    </location>
</feature>
<dbReference type="STRING" id="1423739.FC85_GL001338"/>
<organism evidence="2 3">
    <name type="scientific">Lentilactobacillus diolivorans DSM 14421</name>
    <dbReference type="NCBI Taxonomy" id="1423739"/>
    <lineage>
        <taxon>Bacteria</taxon>
        <taxon>Bacillati</taxon>
        <taxon>Bacillota</taxon>
        <taxon>Bacilli</taxon>
        <taxon>Lactobacillales</taxon>
        <taxon>Lactobacillaceae</taxon>
        <taxon>Lentilactobacillus</taxon>
    </lineage>
</organism>
<comment type="caution">
    <text evidence="2">The sequence shown here is derived from an EMBL/GenBank/DDBJ whole genome shotgun (WGS) entry which is preliminary data.</text>
</comment>
<name>A0A0R1SDT3_9LACO</name>
<dbReference type="Proteomes" id="UP000052013">
    <property type="component" value="Unassembled WGS sequence"/>
</dbReference>
<gene>
    <name evidence="2" type="ORF">FC85_GL001338</name>
</gene>
<keyword evidence="1" id="KW-0812">Transmembrane</keyword>